<evidence type="ECO:0000313" key="1">
    <source>
        <dbReference type="EMBL" id="KAG8231975.1"/>
    </source>
</evidence>
<organism evidence="1 2">
    <name type="scientific">Ladona fulva</name>
    <name type="common">Scarce chaser dragonfly</name>
    <name type="synonym">Libellula fulva</name>
    <dbReference type="NCBI Taxonomy" id="123851"/>
    <lineage>
        <taxon>Eukaryota</taxon>
        <taxon>Metazoa</taxon>
        <taxon>Ecdysozoa</taxon>
        <taxon>Arthropoda</taxon>
        <taxon>Hexapoda</taxon>
        <taxon>Insecta</taxon>
        <taxon>Pterygota</taxon>
        <taxon>Palaeoptera</taxon>
        <taxon>Odonata</taxon>
        <taxon>Epiprocta</taxon>
        <taxon>Anisoptera</taxon>
        <taxon>Libelluloidea</taxon>
        <taxon>Libellulidae</taxon>
        <taxon>Ladona</taxon>
    </lineage>
</organism>
<sequence length="123" mass="14820">MTHTEELLKASSWVYFQTRRIIQLQKRTKGPQQSASYDDPQKSAAVRALSRFHQHHHVVQRERKRKKWVTHFPLERGMGQQRYAFQMEIMGLPRWKNQESRLPSIIRRKLENLTTGRFFQTCL</sequence>
<gene>
    <name evidence="1" type="ORF">J437_LFUL010074</name>
</gene>
<name>A0A8K0KE15_LADFU</name>
<accession>A0A8K0KE15</accession>
<dbReference type="AlphaFoldDB" id="A0A8K0KE15"/>
<comment type="caution">
    <text evidence="1">The sequence shown here is derived from an EMBL/GenBank/DDBJ whole genome shotgun (WGS) entry which is preliminary data.</text>
</comment>
<dbReference type="EMBL" id="KZ308585">
    <property type="protein sequence ID" value="KAG8231975.1"/>
    <property type="molecule type" value="Genomic_DNA"/>
</dbReference>
<keyword evidence="2" id="KW-1185">Reference proteome</keyword>
<reference evidence="1" key="1">
    <citation type="submission" date="2013-04" db="EMBL/GenBank/DDBJ databases">
        <authorList>
            <person name="Qu J."/>
            <person name="Murali S.C."/>
            <person name="Bandaranaike D."/>
            <person name="Bellair M."/>
            <person name="Blankenburg K."/>
            <person name="Chao H."/>
            <person name="Dinh H."/>
            <person name="Doddapaneni H."/>
            <person name="Downs B."/>
            <person name="Dugan-Rocha S."/>
            <person name="Elkadiri S."/>
            <person name="Gnanaolivu R.D."/>
            <person name="Hernandez B."/>
            <person name="Javaid M."/>
            <person name="Jayaseelan J.C."/>
            <person name="Lee S."/>
            <person name="Li M."/>
            <person name="Ming W."/>
            <person name="Munidasa M."/>
            <person name="Muniz J."/>
            <person name="Nguyen L."/>
            <person name="Ongeri F."/>
            <person name="Osuji N."/>
            <person name="Pu L.-L."/>
            <person name="Puazo M."/>
            <person name="Qu C."/>
            <person name="Quiroz J."/>
            <person name="Raj R."/>
            <person name="Weissenberger G."/>
            <person name="Xin Y."/>
            <person name="Zou X."/>
            <person name="Han Y."/>
            <person name="Richards S."/>
            <person name="Worley K."/>
            <person name="Muzny D."/>
            <person name="Gibbs R."/>
        </authorList>
    </citation>
    <scope>NUCLEOTIDE SEQUENCE</scope>
    <source>
        <strain evidence="1">Sampled in the wild</strain>
    </source>
</reference>
<reference evidence="1" key="2">
    <citation type="submission" date="2017-10" db="EMBL/GenBank/DDBJ databases">
        <title>Ladona fulva Genome sequencing and assembly.</title>
        <authorList>
            <person name="Murali S."/>
            <person name="Richards S."/>
            <person name="Bandaranaike D."/>
            <person name="Bellair M."/>
            <person name="Blankenburg K."/>
            <person name="Chao H."/>
            <person name="Dinh H."/>
            <person name="Doddapaneni H."/>
            <person name="Dugan-Rocha S."/>
            <person name="Elkadiri S."/>
            <person name="Gnanaolivu R."/>
            <person name="Hernandez B."/>
            <person name="Skinner E."/>
            <person name="Javaid M."/>
            <person name="Lee S."/>
            <person name="Li M."/>
            <person name="Ming W."/>
            <person name="Munidasa M."/>
            <person name="Muniz J."/>
            <person name="Nguyen L."/>
            <person name="Hughes D."/>
            <person name="Osuji N."/>
            <person name="Pu L.-L."/>
            <person name="Puazo M."/>
            <person name="Qu C."/>
            <person name="Quiroz J."/>
            <person name="Raj R."/>
            <person name="Weissenberger G."/>
            <person name="Xin Y."/>
            <person name="Zou X."/>
            <person name="Han Y."/>
            <person name="Worley K."/>
            <person name="Muzny D."/>
            <person name="Gibbs R."/>
        </authorList>
    </citation>
    <scope>NUCLEOTIDE SEQUENCE</scope>
    <source>
        <strain evidence="1">Sampled in the wild</strain>
    </source>
</reference>
<proteinExistence type="predicted"/>
<dbReference type="Proteomes" id="UP000792457">
    <property type="component" value="Unassembled WGS sequence"/>
</dbReference>
<evidence type="ECO:0000313" key="2">
    <source>
        <dbReference type="Proteomes" id="UP000792457"/>
    </source>
</evidence>
<protein>
    <submittedName>
        <fullName evidence="1">Uncharacterized protein</fullName>
    </submittedName>
</protein>